<dbReference type="InterPro" id="IPR000868">
    <property type="entry name" value="Isochorismatase-like_dom"/>
</dbReference>
<protein>
    <submittedName>
        <fullName evidence="4">Isochorismatase hydrolase</fullName>
    </submittedName>
</protein>
<dbReference type="InterPro" id="IPR050272">
    <property type="entry name" value="Isochorismatase-like_hydrls"/>
</dbReference>
<dbReference type="OrthoDB" id="167809at2759"/>
<feature type="domain" description="Isochorismatase-like" evidence="3">
    <location>
        <begin position="84"/>
        <end position="252"/>
    </location>
</feature>
<comment type="similarity">
    <text evidence="1">Belongs to the isochorismatase family.</text>
</comment>
<proteinExistence type="inferred from homology"/>
<evidence type="ECO:0000313" key="4">
    <source>
        <dbReference type="EMBL" id="KUJ06359.1"/>
    </source>
</evidence>
<dbReference type="InParanoid" id="A0A132B2U3"/>
<dbReference type="SUPFAM" id="SSF52499">
    <property type="entry name" value="Isochorismatase-like hydrolases"/>
    <property type="match status" value="1"/>
</dbReference>
<dbReference type="Proteomes" id="UP000070700">
    <property type="component" value="Unassembled WGS sequence"/>
</dbReference>
<dbReference type="CDD" id="cd00431">
    <property type="entry name" value="cysteine_hydrolases"/>
    <property type="match status" value="1"/>
</dbReference>
<dbReference type="PANTHER" id="PTHR43540:SF9">
    <property type="entry name" value="FAMILY HYDROLASE, PUTATIVE (AFU_ORTHOLOGUE AFUA_2G08700)-RELATED"/>
    <property type="match status" value="1"/>
</dbReference>
<dbReference type="Pfam" id="PF00857">
    <property type="entry name" value="Isochorismatase"/>
    <property type="match status" value="1"/>
</dbReference>
<evidence type="ECO:0000313" key="5">
    <source>
        <dbReference type="Proteomes" id="UP000070700"/>
    </source>
</evidence>
<name>A0A132B2U3_MOLSC</name>
<accession>A0A132B2U3</accession>
<sequence>MNSPTLRRHLTPSSQCRHKAIKQAITAGAVTRCWKDLDLYTNSLHSESAGFDLTHPPTPTSTPVYPRIPLNTTTERVAIDPSKAALIVVDLQNYFLSPSLGQPSDAIGMKVVDRLLNHAIPACRKAGIPVVWLNWGLTQEDIERMPPTIVKGFAADNNFSGKRKIGGLGADVGPVELDDGSVIDGGKVLMLGQWNSASYTPLEKARGIKTLLFAGCNTDQCVGGSLQDAFTRGWDCLLLSDGCATTSPKYATECIEYNTEGGWGFVLTCKEFAEGVDNLQKSPTNMD</sequence>
<dbReference type="GO" id="GO:0016787">
    <property type="term" value="F:hydrolase activity"/>
    <property type="evidence" value="ECO:0007669"/>
    <property type="project" value="UniProtKB-KW"/>
</dbReference>
<dbReference type="GeneID" id="28827718"/>
<dbReference type="EMBL" id="KQ947447">
    <property type="protein sequence ID" value="KUJ06359.1"/>
    <property type="molecule type" value="Genomic_DNA"/>
</dbReference>
<keyword evidence="2 4" id="KW-0378">Hydrolase</keyword>
<dbReference type="InterPro" id="IPR036380">
    <property type="entry name" value="Isochorismatase-like_sf"/>
</dbReference>
<organism evidence="4 5">
    <name type="scientific">Mollisia scopiformis</name>
    <name type="common">Conifer needle endophyte fungus</name>
    <name type="synonym">Phialocephala scopiformis</name>
    <dbReference type="NCBI Taxonomy" id="149040"/>
    <lineage>
        <taxon>Eukaryota</taxon>
        <taxon>Fungi</taxon>
        <taxon>Dikarya</taxon>
        <taxon>Ascomycota</taxon>
        <taxon>Pezizomycotina</taxon>
        <taxon>Leotiomycetes</taxon>
        <taxon>Helotiales</taxon>
        <taxon>Mollisiaceae</taxon>
        <taxon>Mollisia</taxon>
    </lineage>
</organism>
<reference evidence="4 5" key="1">
    <citation type="submission" date="2015-10" db="EMBL/GenBank/DDBJ databases">
        <title>Full genome of DAOMC 229536 Phialocephala scopiformis, a fungal endophyte of spruce producing the potent anti-insectan compound rugulosin.</title>
        <authorList>
            <consortium name="DOE Joint Genome Institute"/>
            <person name="Walker A.K."/>
            <person name="Frasz S.L."/>
            <person name="Seifert K.A."/>
            <person name="Miller J.D."/>
            <person name="Mondo S.J."/>
            <person name="Labutti K."/>
            <person name="Lipzen A."/>
            <person name="Dockter R."/>
            <person name="Kennedy M."/>
            <person name="Grigoriev I.V."/>
            <person name="Spatafora J.W."/>
        </authorList>
    </citation>
    <scope>NUCLEOTIDE SEQUENCE [LARGE SCALE GENOMIC DNA]</scope>
    <source>
        <strain evidence="4 5">CBS 120377</strain>
    </source>
</reference>
<evidence type="ECO:0000259" key="3">
    <source>
        <dbReference type="Pfam" id="PF00857"/>
    </source>
</evidence>
<dbReference type="STRING" id="149040.A0A132B2U3"/>
<dbReference type="Gene3D" id="3.40.50.850">
    <property type="entry name" value="Isochorismatase-like"/>
    <property type="match status" value="1"/>
</dbReference>
<dbReference type="AlphaFoldDB" id="A0A132B2U3"/>
<dbReference type="KEGG" id="psco:LY89DRAFT_712601"/>
<gene>
    <name evidence="4" type="ORF">LY89DRAFT_712601</name>
</gene>
<dbReference type="PANTHER" id="PTHR43540">
    <property type="entry name" value="PEROXYUREIDOACRYLATE/UREIDOACRYLATE AMIDOHYDROLASE-RELATED"/>
    <property type="match status" value="1"/>
</dbReference>
<evidence type="ECO:0000256" key="1">
    <source>
        <dbReference type="ARBA" id="ARBA00006336"/>
    </source>
</evidence>
<keyword evidence="5" id="KW-1185">Reference proteome</keyword>
<dbReference type="RefSeq" id="XP_018060714.1">
    <property type="nucleotide sequence ID" value="XM_018217992.1"/>
</dbReference>
<evidence type="ECO:0000256" key="2">
    <source>
        <dbReference type="ARBA" id="ARBA00022801"/>
    </source>
</evidence>